<keyword evidence="3" id="KW-1185">Reference proteome</keyword>
<comment type="caution">
    <text evidence="2">The sequence shown here is derived from an EMBL/GenBank/DDBJ whole genome shotgun (WGS) entry which is preliminary data.</text>
</comment>
<name>A0A660L718_9ACTN</name>
<feature type="transmembrane region" description="Helical" evidence="1">
    <location>
        <begin position="49"/>
        <end position="67"/>
    </location>
</feature>
<keyword evidence="1" id="KW-1133">Transmembrane helix</keyword>
<dbReference type="AlphaFoldDB" id="A0A660L718"/>
<keyword evidence="1" id="KW-0472">Membrane</keyword>
<gene>
    <name evidence="2" type="ORF">C8N24_5772</name>
</gene>
<organism evidence="2 3">
    <name type="scientific">Solirubrobacter pauli</name>
    <dbReference type="NCBI Taxonomy" id="166793"/>
    <lineage>
        <taxon>Bacteria</taxon>
        <taxon>Bacillati</taxon>
        <taxon>Actinomycetota</taxon>
        <taxon>Thermoleophilia</taxon>
        <taxon>Solirubrobacterales</taxon>
        <taxon>Solirubrobacteraceae</taxon>
        <taxon>Solirubrobacter</taxon>
    </lineage>
</organism>
<reference evidence="2 3" key="1">
    <citation type="submission" date="2018-10" db="EMBL/GenBank/DDBJ databases">
        <title>Genomic Encyclopedia of Archaeal and Bacterial Type Strains, Phase II (KMG-II): from individual species to whole genera.</title>
        <authorList>
            <person name="Goeker M."/>
        </authorList>
    </citation>
    <scope>NUCLEOTIDE SEQUENCE [LARGE SCALE GENOMIC DNA]</scope>
    <source>
        <strain evidence="2 3">DSM 14954</strain>
    </source>
</reference>
<sequence>MWRVTVRHMSNQSSLSSVALKLIGIAVVAFVAIFLVTAVIGAIAGIIKLFITLGMIVLAVIFAGKILRRL</sequence>
<keyword evidence="1" id="KW-0812">Transmembrane</keyword>
<evidence type="ECO:0000313" key="3">
    <source>
        <dbReference type="Proteomes" id="UP000278962"/>
    </source>
</evidence>
<feature type="transmembrane region" description="Helical" evidence="1">
    <location>
        <begin position="20"/>
        <end position="43"/>
    </location>
</feature>
<protein>
    <submittedName>
        <fullName evidence="2">Uncharacterized protein</fullName>
    </submittedName>
</protein>
<proteinExistence type="predicted"/>
<accession>A0A660L718</accession>
<dbReference type="EMBL" id="RBIL01000002">
    <property type="protein sequence ID" value="RKQ87743.1"/>
    <property type="molecule type" value="Genomic_DNA"/>
</dbReference>
<dbReference type="Proteomes" id="UP000278962">
    <property type="component" value="Unassembled WGS sequence"/>
</dbReference>
<evidence type="ECO:0000313" key="2">
    <source>
        <dbReference type="EMBL" id="RKQ87743.1"/>
    </source>
</evidence>
<evidence type="ECO:0000256" key="1">
    <source>
        <dbReference type="SAM" id="Phobius"/>
    </source>
</evidence>